<protein>
    <recommendedName>
        <fullName evidence="4">YknX-like beta-barrel domain-containing protein</fullName>
    </recommendedName>
</protein>
<feature type="domain" description="YknX-like beta-barrel" evidence="4">
    <location>
        <begin position="246"/>
        <end position="325"/>
    </location>
</feature>
<keyword evidence="2 3" id="KW-0175">Coiled coil</keyword>
<accession>A0ABQ6HEH7</accession>
<feature type="coiled-coil region" evidence="3">
    <location>
        <begin position="87"/>
        <end position="126"/>
    </location>
</feature>
<dbReference type="RefSeq" id="WP_284298317.1">
    <property type="nucleotide sequence ID" value="NZ_BSSV01000004.1"/>
</dbReference>
<reference evidence="5 6" key="1">
    <citation type="submission" date="2023-03" db="EMBL/GenBank/DDBJ databases">
        <title>Thalassotalea loyana LMG 22536T draft genome sequence.</title>
        <authorList>
            <person name="Sawabe T."/>
        </authorList>
    </citation>
    <scope>NUCLEOTIDE SEQUENCE [LARGE SCALE GENOMIC DNA]</scope>
    <source>
        <strain evidence="5 6">LMG 22536</strain>
    </source>
</reference>
<dbReference type="PROSITE" id="PS51257">
    <property type="entry name" value="PROKAR_LIPOPROTEIN"/>
    <property type="match status" value="1"/>
</dbReference>
<evidence type="ECO:0000256" key="2">
    <source>
        <dbReference type="ARBA" id="ARBA00023054"/>
    </source>
</evidence>
<dbReference type="InterPro" id="IPR050465">
    <property type="entry name" value="UPF0194_transport"/>
</dbReference>
<comment type="subcellular location">
    <subcellularLocation>
        <location evidence="1">Cell envelope</location>
    </subcellularLocation>
</comment>
<evidence type="ECO:0000256" key="1">
    <source>
        <dbReference type="ARBA" id="ARBA00004196"/>
    </source>
</evidence>
<sequence length="387" mass="43575">MLRKIMAVLVTTSFLAACEKPPVTSIQVETLKQSVKASGELESKQSQLIAPPSIAQMWQYQIKSLVPENSKVKEGQVIVSFDDKQVSDRLVEENGKLVQAKKELENKEIKEQEKEQELVLELAEKQMEFDKSERRAGIYDNSQSDNDREKSKIDFIIAEADLTLAQQKLDFHRKNSVLNLNRLKSKVARLTSEVDMLKSDIDRLKVKAPMSGMTLYRTNWQGEKPAVGESIQFGQPVLEVALIEEMQIVAQVAEPDSGKVKVGQVVEIYLDSAKDTKYLGKVVALGKVFRDKSYQDRSRVFDVIIDIDDIDVGTMKPGMTARLEIITQRFDEQYTVPLQALKQDDDGYFVEKNGMWGLSKLPVDVIQVVGDSAVINGDITKDMEVTL</sequence>
<comment type="caution">
    <text evidence="5">The sequence shown here is derived from an EMBL/GenBank/DDBJ whole genome shotgun (WGS) entry which is preliminary data.</text>
</comment>
<keyword evidence="6" id="KW-1185">Reference proteome</keyword>
<evidence type="ECO:0000313" key="6">
    <source>
        <dbReference type="Proteomes" id="UP001157134"/>
    </source>
</evidence>
<dbReference type="PANTHER" id="PTHR32347:SF23">
    <property type="entry name" value="BLL5650 PROTEIN"/>
    <property type="match status" value="1"/>
</dbReference>
<dbReference type="Pfam" id="PF25990">
    <property type="entry name" value="Beta-barrel_YknX"/>
    <property type="match status" value="1"/>
</dbReference>
<gene>
    <name evidence="5" type="ORF">tloyanaT_20860</name>
</gene>
<dbReference type="Proteomes" id="UP001157134">
    <property type="component" value="Unassembled WGS sequence"/>
</dbReference>
<evidence type="ECO:0000259" key="4">
    <source>
        <dbReference type="Pfam" id="PF25990"/>
    </source>
</evidence>
<feature type="coiled-coil region" evidence="3">
    <location>
        <begin position="173"/>
        <end position="207"/>
    </location>
</feature>
<organism evidence="5 6">
    <name type="scientific">Thalassotalea loyana</name>
    <dbReference type="NCBI Taxonomy" id="280483"/>
    <lineage>
        <taxon>Bacteria</taxon>
        <taxon>Pseudomonadati</taxon>
        <taxon>Pseudomonadota</taxon>
        <taxon>Gammaproteobacteria</taxon>
        <taxon>Alteromonadales</taxon>
        <taxon>Colwelliaceae</taxon>
        <taxon>Thalassotalea</taxon>
    </lineage>
</organism>
<evidence type="ECO:0000256" key="3">
    <source>
        <dbReference type="SAM" id="Coils"/>
    </source>
</evidence>
<proteinExistence type="predicted"/>
<dbReference type="InterPro" id="IPR058636">
    <property type="entry name" value="Beta-barrel_YknX"/>
</dbReference>
<dbReference type="PANTHER" id="PTHR32347">
    <property type="entry name" value="EFFLUX SYSTEM COMPONENT YKNX-RELATED"/>
    <property type="match status" value="1"/>
</dbReference>
<dbReference type="EMBL" id="BSSV01000004">
    <property type="protein sequence ID" value="GLX85834.1"/>
    <property type="molecule type" value="Genomic_DNA"/>
</dbReference>
<dbReference type="Gene3D" id="2.40.30.170">
    <property type="match status" value="1"/>
</dbReference>
<name>A0ABQ6HEH7_9GAMM</name>
<evidence type="ECO:0000313" key="5">
    <source>
        <dbReference type="EMBL" id="GLX85834.1"/>
    </source>
</evidence>